<dbReference type="Proteomes" id="UP000736335">
    <property type="component" value="Unassembled WGS sequence"/>
</dbReference>
<sequence length="279" mass="30350">MALRKRHLITPPPQTHLLSSPALSAVRSSPLSSGTILTPSVSVSPFTSLPVLSPVGRESSVSPDYFEDFAYSSDMDNNLRRIDREFSGVFPDGDGNSVGGQVLTMSAHESKTWVVFRGKTPSIYDNGLSAAMQIQGYRNAFQRAFSDLDAATQAWNTYVRDKIHPDYGKAPWVVFLGRRPGVFTRVSELEACVRGYENAIFRSCSSVAEGKIKFQLFAEQVNQIPSVPDPFAGVEALMPQRAEEIRETALSQKSSATVQSIAPVPTAPVHPLSSPLSAC</sequence>
<dbReference type="Gene3D" id="3.40.970.10">
    <property type="entry name" value="Ribonuclease H1, N-terminal domain"/>
    <property type="match status" value="1"/>
</dbReference>
<accession>A0A9P6L0C1</accession>
<dbReference type="InterPro" id="IPR011320">
    <property type="entry name" value="RNase_H1_N"/>
</dbReference>
<comment type="caution">
    <text evidence="2">The sequence shown here is derived from an EMBL/GenBank/DDBJ whole genome shotgun (WGS) entry which is preliminary data.</text>
</comment>
<evidence type="ECO:0000259" key="1">
    <source>
        <dbReference type="Pfam" id="PF01693"/>
    </source>
</evidence>
<dbReference type="Pfam" id="PF01693">
    <property type="entry name" value="Cauli_VI"/>
    <property type="match status" value="1"/>
</dbReference>
<reference evidence="2" key="1">
    <citation type="journal article" date="2020" name="Nat. Commun.">
        <title>Large-scale genome sequencing of mycorrhizal fungi provides insights into the early evolution of symbiotic traits.</title>
        <authorList>
            <person name="Miyauchi S."/>
            <person name="Kiss E."/>
            <person name="Kuo A."/>
            <person name="Drula E."/>
            <person name="Kohler A."/>
            <person name="Sanchez-Garcia M."/>
            <person name="Morin E."/>
            <person name="Andreopoulos B."/>
            <person name="Barry K.W."/>
            <person name="Bonito G."/>
            <person name="Buee M."/>
            <person name="Carver A."/>
            <person name="Chen C."/>
            <person name="Cichocki N."/>
            <person name="Clum A."/>
            <person name="Culley D."/>
            <person name="Crous P.W."/>
            <person name="Fauchery L."/>
            <person name="Girlanda M."/>
            <person name="Hayes R.D."/>
            <person name="Keri Z."/>
            <person name="LaButti K."/>
            <person name="Lipzen A."/>
            <person name="Lombard V."/>
            <person name="Magnuson J."/>
            <person name="Maillard F."/>
            <person name="Murat C."/>
            <person name="Nolan M."/>
            <person name="Ohm R.A."/>
            <person name="Pangilinan J."/>
            <person name="Pereira M.F."/>
            <person name="Perotto S."/>
            <person name="Peter M."/>
            <person name="Pfister S."/>
            <person name="Riley R."/>
            <person name="Sitrit Y."/>
            <person name="Stielow J.B."/>
            <person name="Szollosi G."/>
            <person name="Zifcakova L."/>
            <person name="Stursova M."/>
            <person name="Spatafora J.W."/>
            <person name="Tedersoo L."/>
            <person name="Vaario L.M."/>
            <person name="Yamada A."/>
            <person name="Yan M."/>
            <person name="Wang P."/>
            <person name="Xu J."/>
            <person name="Bruns T."/>
            <person name="Baldrian P."/>
            <person name="Vilgalys R."/>
            <person name="Dunand C."/>
            <person name="Henrissat B."/>
            <person name="Grigoriev I.V."/>
            <person name="Hibbett D."/>
            <person name="Nagy L.G."/>
            <person name="Martin F.M."/>
        </authorList>
    </citation>
    <scope>NUCLEOTIDE SEQUENCE</scope>
    <source>
        <strain evidence="2">UH-Tt-Lm1</strain>
    </source>
</reference>
<feature type="domain" description="Ribonuclease H1 N-terminal" evidence="1">
    <location>
        <begin position="113"/>
        <end position="153"/>
    </location>
</feature>
<organism evidence="2 3">
    <name type="scientific">Thelephora terrestris</name>
    <dbReference type="NCBI Taxonomy" id="56493"/>
    <lineage>
        <taxon>Eukaryota</taxon>
        <taxon>Fungi</taxon>
        <taxon>Dikarya</taxon>
        <taxon>Basidiomycota</taxon>
        <taxon>Agaricomycotina</taxon>
        <taxon>Agaricomycetes</taxon>
        <taxon>Thelephorales</taxon>
        <taxon>Thelephoraceae</taxon>
        <taxon>Thelephora</taxon>
    </lineage>
</organism>
<proteinExistence type="predicted"/>
<name>A0A9P6L0C1_9AGAM</name>
<evidence type="ECO:0000313" key="3">
    <source>
        <dbReference type="Proteomes" id="UP000736335"/>
    </source>
</evidence>
<evidence type="ECO:0000313" key="2">
    <source>
        <dbReference type="EMBL" id="KAF9777749.1"/>
    </source>
</evidence>
<keyword evidence="3" id="KW-1185">Reference proteome</keyword>
<dbReference type="InterPro" id="IPR037056">
    <property type="entry name" value="RNase_H1_N_sf"/>
</dbReference>
<dbReference type="EMBL" id="WIUZ02000028">
    <property type="protein sequence ID" value="KAF9777749.1"/>
    <property type="molecule type" value="Genomic_DNA"/>
</dbReference>
<gene>
    <name evidence="2" type="ORF">BJ322DRAFT_1114794</name>
</gene>
<dbReference type="SUPFAM" id="SSF55658">
    <property type="entry name" value="L9 N-domain-like"/>
    <property type="match status" value="1"/>
</dbReference>
<protein>
    <recommendedName>
        <fullName evidence="1">Ribonuclease H1 N-terminal domain-containing protein</fullName>
    </recommendedName>
</protein>
<dbReference type="OrthoDB" id="3270804at2759"/>
<dbReference type="InterPro" id="IPR009027">
    <property type="entry name" value="Ribosomal_bL9/RNase_H1_N"/>
</dbReference>
<dbReference type="AlphaFoldDB" id="A0A9P6L0C1"/>
<reference evidence="2" key="2">
    <citation type="submission" date="2020-11" db="EMBL/GenBank/DDBJ databases">
        <authorList>
            <consortium name="DOE Joint Genome Institute"/>
            <person name="Kuo A."/>
            <person name="Miyauchi S."/>
            <person name="Kiss E."/>
            <person name="Drula E."/>
            <person name="Kohler A."/>
            <person name="Sanchez-Garcia M."/>
            <person name="Andreopoulos B."/>
            <person name="Barry K.W."/>
            <person name="Bonito G."/>
            <person name="Buee M."/>
            <person name="Carver A."/>
            <person name="Chen C."/>
            <person name="Cichocki N."/>
            <person name="Clum A."/>
            <person name="Culley D."/>
            <person name="Crous P.W."/>
            <person name="Fauchery L."/>
            <person name="Girlanda M."/>
            <person name="Hayes R."/>
            <person name="Keri Z."/>
            <person name="Labutti K."/>
            <person name="Lipzen A."/>
            <person name="Lombard V."/>
            <person name="Magnuson J."/>
            <person name="Maillard F."/>
            <person name="Morin E."/>
            <person name="Murat C."/>
            <person name="Nolan M."/>
            <person name="Ohm R."/>
            <person name="Pangilinan J."/>
            <person name="Pereira M."/>
            <person name="Perotto S."/>
            <person name="Peter M."/>
            <person name="Riley R."/>
            <person name="Sitrit Y."/>
            <person name="Stielow B."/>
            <person name="Szollosi G."/>
            <person name="Zifcakova L."/>
            <person name="Stursova M."/>
            <person name="Spatafora J.W."/>
            <person name="Tedersoo L."/>
            <person name="Vaario L.-M."/>
            <person name="Yamada A."/>
            <person name="Yan M."/>
            <person name="Wang P."/>
            <person name="Xu J."/>
            <person name="Bruns T."/>
            <person name="Baldrian P."/>
            <person name="Vilgalys R."/>
            <person name="Henrissat B."/>
            <person name="Grigoriev I.V."/>
            <person name="Hibbett D."/>
            <person name="Nagy L.G."/>
            <person name="Martin F.M."/>
        </authorList>
    </citation>
    <scope>NUCLEOTIDE SEQUENCE</scope>
    <source>
        <strain evidence="2">UH-Tt-Lm1</strain>
    </source>
</reference>